<sequence length="447" mass="49882">MVSQLHTASLAIIVVFEIFASIFCLGRLASRFISIRAESWRGLMMWSDICMLIAWALSVGETVTMYKVTQLAHFGYKLVDAEKMPYNYREYSLVSFVNTLFYNPVLGLVKASMILLYLRLGGTKKGVRMGCYVLLFVVFGHAFGTTVADLLQCLPIRYNWDRPAMDLAAQNAVGANQPGLLPNRIPWPTGFKNGVYVTGGECFNLEYFLLITSGLSIFTDLLMLLIPIYMVYDLQLTPKKKVVVLIVLCMGLSVTAVGAARFQILYSGYQPNPNKDINFSIRSTISQIETDLALVTGCIPDLFPLVRRCFPNFLRSEPRVLPPNPYPYDSGSNSGLRNSTVSDSRRSSYSRRVKKILTPNTSKNMESIDEEMDIGHGMETFNWRGDNVRGAEVEVKGGADVEVFTVSEGADIDDVMGGNVNAIVKTTQFTVEEQDADSVYEHKWSNV</sequence>
<evidence type="ECO:0000259" key="8">
    <source>
        <dbReference type="Pfam" id="PF20684"/>
    </source>
</evidence>
<dbReference type="AlphaFoldDB" id="A0A194XJ71"/>
<dbReference type="OrthoDB" id="5329176at2759"/>
<evidence type="ECO:0000313" key="10">
    <source>
        <dbReference type="Proteomes" id="UP000070700"/>
    </source>
</evidence>
<feature type="domain" description="Rhodopsin" evidence="8">
    <location>
        <begin position="43"/>
        <end position="308"/>
    </location>
</feature>
<name>A0A194XJ71_MOLSC</name>
<feature type="transmembrane region" description="Helical" evidence="7">
    <location>
        <begin position="130"/>
        <end position="151"/>
    </location>
</feature>
<dbReference type="KEGG" id="psco:LY89DRAFT_780008"/>
<organism evidence="9 10">
    <name type="scientific">Mollisia scopiformis</name>
    <name type="common">Conifer needle endophyte fungus</name>
    <name type="synonym">Phialocephala scopiformis</name>
    <dbReference type="NCBI Taxonomy" id="149040"/>
    <lineage>
        <taxon>Eukaryota</taxon>
        <taxon>Fungi</taxon>
        <taxon>Dikarya</taxon>
        <taxon>Ascomycota</taxon>
        <taxon>Pezizomycotina</taxon>
        <taxon>Leotiomycetes</taxon>
        <taxon>Helotiales</taxon>
        <taxon>Mollisiaceae</taxon>
        <taxon>Mollisia</taxon>
    </lineage>
</organism>
<dbReference type="InParanoid" id="A0A194XJ71"/>
<reference evidence="9 10" key="1">
    <citation type="submission" date="2015-10" db="EMBL/GenBank/DDBJ databases">
        <title>Full genome of DAOMC 229536 Phialocephala scopiformis, a fungal endophyte of spruce producing the potent anti-insectan compound rugulosin.</title>
        <authorList>
            <consortium name="DOE Joint Genome Institute"/>
            <person name="Walker A.K."/>
            <person name="Frasz S.L."/>
            <person name="Seifert K.A."/>
            <person name="Miller J.D."/>
            <person name="Mondo S.J."/>
            <person name="Labutti K."/>
            <person name="Lipzen A."/>
            <person name="Dockter R."/>
            <person name="Kennedy M."/>
            <person name="Grigoriev I.V."/>
            <person name="Spatafora J.W."/>
        </authorList>
    </citation>
    <scope>NUCLEOTIDE SEQUENCE [LARGE SCALE GENOMIC DNA]</scope>
    <source>
        <strain evidence="9 10">CBS 120377</strain>
    </source>
</reference>
<dbReference type="GeneID" id="28832074"/>
<dbReference type="PANTHER" id="PTHR33048:SF55">
    <property type="entry name" value="INTEGRAL MEMBRANE PROTEIN"/>
    <property type="match status" value="1"/>
</dbReference>
<dbReference type="GO" id="GO:0016020">
    <property type="term" value="C:membrane"/>
    <property type="evidence" value="ECO:0007669"/>
    <property type="project" value="UniProtKB-SubCell"/>
</dbReference>
<feature type="region of interest" description="Disordered" evidence="6">
    <location>
        <begin position="324"/>
        <end position="347"/>
    </location>
</feature>
<feature type="transmembrane region" description="Helical" evidence="7">
    <location>
        <begin position="207"/>
        <end position="230"/>
    </location>
</feature>
<dbReference type="RefSeq" id="XP_018074526.1">
    <property type="nucleotide sequence ID" value="XM_018222348.1"/>
</dbReference>
<comment type="subcellular location">
    <subcellularLocation>
        <location evidence="1">Membrane</location>
        <topology evidence="1">Multi-pass membrane protein</topology>
    </subcellularLocation>
</comment>
<dbReference type="InterPro" id="IPR049326">
    <property type="entry name" value="Rhodopsin_dom_fungi"/>
</dbReference>
<dbReference type="Proteomes" id="UP000070700">
    <property type="component" value="Unassembled WGS sequence"/>
</dbReference>
<dbReference type="PANTHER" id="PTHR33048">
    <property type="entry name" value="PTH11-LIKE INTEGRAL MEMBRANE PROTEIN (AFU_ORTHOLOGUE AFUA_5G11245)"/>
    <property type="match status" value="1"/>
</dbReference>
<feature type="transmembrane region" description="Helical" evidence="7">
    <location>
        <begin position="100"/>
        <end position="118"/>
    </location>
</feature>
<evidence type="ECO:0000313" key="9">
    <source>
        <dbReference type="EMBL" id="KUJ20171.1"/>
    </source>
</evidence>
<comment type="similarity">
    <text evidence="5">Belongs to the SAT4 family.</text>
</comment>
<keyword evidence="10" id="KW-1185">Reference proteome</keyword>
<feature type="transmembrane region" description="Helical" evidence="7">
    <location>
        <begin position="6"/>
        <end position="28"/>
    </location>
</feature>
<evidence type="ECO:0000256" key="6">
    <source>
        <dbReference type="SAM" id="MobiDB-lite"/>
    </source>
</evidence>
<dbReference type="EMBL" id="KQ947410">
    <property type="protein sequence ID" value="KUJ20171.1"/>
    <property type="molecule type" value="Genomic_DNA"/>
</dbReference>
<dbReference type="InterPro" id="IPR052337">
    <property type="entry name" value="SAT4-like"/>
</dbReference>
<evidence type="ECO:0000256" key="2">
    <source>
        <dbReference type="ARBA" id="ARBA00022692"/>
    </source>
</evidence>
<keyword evidence="2 7" id="KW-0812">Transmembrane</keyword>
<proteinExistence type="inferred from homology"/>
<protein>
    <recommendedName>
        <fullName evidence="8">Rhodopsin domain-containing protein</fullName>
    </recommendedName>
</protein>
<dbReference type="Pfam" id="PF20684">
    <property type="entry name" value="Fung_rhodopsin"/>
    <property type="match status" value="1"/>
</dbReference>
<evidence type="ECO:0000256" key="4">
    <source>
        <dbReference type="ARBA" id="ARBA00023136"/>
    </source>
</evidence>
<gene>
    <name evidence="9" type="ORF">LY89DRAFT_780008</name>
</gene>
<keyword evidence="4 7" id="KW-0472">Membrane</keyword>
<keyword evidence="3 7" id="KW-1133">Transmembrane helix</keyword>
<accession>A0A194XJ71</accession>
<evidence type="ECO:0000256" key="5">
    <source>
        <dbReference type="ARBA" id="ARBA00038359"/>
    </source>
</evidence>
<evidence type="ECO:0000256" key="3">
    <source>
        <dbReference type="ARBA" id="ARBA00022989"/>
    </source>
</evidence>
<evidence type="ECO:0000256" key="1">
    <source>
        <dbReference type="ARBA" id="ARBA00004141"/>
    </source>
</evidence>
<feature type="transmembrane region" description="Helical" evidence="7">
    <location>
        <begin position="242"/>
        <end position="266"/>
    </location>
</feature>
<feature type="transmembrane region" description="Helical" evidence="7">
    <location>
        <begin position="40"/>
        <end position="58"/>
    </location>
</feature>
<evidence type="ECO:0000256" key="7">
    <source>
        <dbReference type="SAM" id="Phobius"/>
    </source>
</evidence>